<reference evidence="2 3" key="1">
    <citation type="submission" date="2018-08" db="EMBL/GenBank/DDBJ databases">
        <title>Genomic Encyclopedia of Archaeal and Bacterial Type Strains, Phase II (KMG-II): from individual species to whole genera.</title>
        <authorList>
            <person name="Goeker M."/>
        </authorList>
    </citation>
    <scope>NUCLEOTIDE SEQUENCE [LARGE SCALE GENOMIC DNA]</scope>
    <source>
        <strain evidence="2 3">ATCC 27112</strain>
    </source>
</reference>
<dbReference type="InParanoid" id="A0A397RUT8"/>
<comment type="caution">
    <text evidence="2">The sequence shown here is derived from an EMBL/GenBank/DDBJ whole genome shotgun (WGS) entry which is preliminary data.</text>
</comment>
<evidence type="ECO:0000313" key="3">
    <source>
        <dbReference type="Proteomes" id="UP000266506"/>
    </source>
</evidence>
<sequence>MKTYKIGCSTSRSVWLALTIPLLAIVIITLATVKNSPQIIPWAIVFGIAFGIVLTGFIVSSIFENRKTFALSGNLSTATIEKIKKNPFSETYSTVFYKYKNEYGEECIGKCKLFKDWVEMLYEGETIPVHVKEKYAAFDMEEITTNKYVVKPTIVIKEEKEVFVAPKAYCEYCNSKYDIKLEKCPYCGAVNKAK</sequence>
<proteinExistence type="predicted"/>
<protein>
    <submittedName>
        <fullName evidence="2">Uncharacterized protein</fullName>
    </submittedName>
</protein>
<keyword evidence="1" id="KW-1133">Transmembrane helix</keyword>
<dbReference type="RefSeq" id="WP_119015580.1">
    <property type="nucleotide sequence ID" value="NZ_QXEV01000003.1"/>
</dbReference>
<dbReference type="AlphaFoldDB" id="A0A397RUT8"/>
<gene>
    <name evidence="2" type="ORF">EI71_00411</name>
</gene>
<dbReference type="Proteomes" id="UP000266506">
    <property type="component" value="Unassembled WGS sequence"/>
</dbReference>
<accession>A0A397RUT8</accession>
<keyword evidence="1" id="KW-0472">Membrane</keyword>
<evidence type="ECO:0000256" key="1">
    <source>
        <dbReference type="SAM" id="Phobius"/>
    </source>
</evidence>
<name>A0A397RUT8_9MOLU</name>
<keyword evidence="1" id="KW-0812">Transmembrane</keyword>
<evidence type="ECO:0000313" key="2">
    <source>
        <dbReference type="EMBL" id="RIA78100.1"/>
    </source>
</evidence>
<keyword evidence="3" id="KW-1185">Reference proteome</keyword>
<organism evidence="2 3">
    <name type="scientific">Anaeroplasma bactoclasticum</name>
    <dbReference type="NCBI Taxonomy" id="2088"/>
    <lineage>
        <taxon>Bacteria</taxon>
        <taxon>Bacillati</taxon>
        <taxon>Mycoplasmatota</taxon>
        <taxon>Mollicutes</taxon>
        <taxon>Anaeroplasmatales</taxon>
        <taxon>Anaeroplasmataceae</taxon>
        <taxon>Anaeroplasma</taxon>
    </lineage>
</organism>
<dbReference type="EMBL" id="QXEV01000003">
    <property type="protein sequence ID" value="RIA78100.1"/>
    <property type="molecule type" value="Genomic_DNA"/>
</dbReference>
<feature type="transmembrane region" description="Helical" evidence="1">
    <location>
        <begin position="39"/>
        <end position="63"/>
    </location>
</feature>
<feature type="transmembrane region" description="Helical" evidence="1">
    <location>
        <begin position="12"/>
        <end position="33"/>
    </location>
</feature>